<evidence type="ECO:0000256" key="1">
    <source>
        <dbReference type="SAM" id="MobiDB-lite"/>
    </source>
</evidence>
<evidence type="ECO:0000313" key="3">
    <source>
        <dbReference type="Proteomes" id="UP001460270"/>
    </source>
</evidence>
<gene>
    <name evidence="2" type="ORF">WMY93_027696</name>
</gene>
<feature type="compositionally biased region" description="Basic and acidic residues" evidence="1">
    <location>
        <begin position="110"/>
        <end position="125"/>
    </location>
</feature>
<dbReference type="Proteomes" id="UP001460270">
    <property type="component" value="Unassembled WGS sequence"/>
</dbReference>
<feature type="compositionally biased region" description="Basic and acidic residues" evidence="1">
    <location>
        <begin position="159"/>
        <end position="181"/>
    </location>
</feature>
<comment type="caution">
    <text evidence="2">The sequence shown here is derived from an EMBL/GenBank/DDBJ whole genome shotgun (WGS) entry which is preliminary data.</text>
</comment>
<feature type="compositionally biased region" description="Polar residues" evidence="1">
    <location>
        <begin position="126"/>
        <end position="139"/>
    </location>
</feature>
<dbReference type="EMBL" id="JBBPFD010000020">
    <property type="protein sequence ID" value="KAK7884573.1"/>
    <property type="molecule type" value="Genomic_DNA"/>
</dbReference>
<protein>
    <submittedName>
        <fullName evidence="2">Uncharacterized protein</fullName>
    </submittedName>
</protein>
<keyword evidence="3" id="KW-1185">Reference proteome</keyword>
<organism evidence="2 3">
    <name type="scientific">Mugilogobius chulae</name>
    <name type="common">yellowstripe goby</name>
    <dbReference type="NCBI Taxonomy" id="88201"/>
    <lineage>
        <taxon>Eukaryota</taxon>
        <taxon>Metazoa</taxon>
        <taxon>Chordata</taxon>
        <taxon>Craniata</taxon>
        <taxon>Vertebrata</taxon>
        <taxon>Euteleostomi</taxon>
        <taxon>Actinopterygii</taxon>
        <taxon>Neopterygii</taxon>
        <taxon>Teleostei</taxon>
        <taxon>Neoteleostei</taxon>
        <taxon>Acanthomorphata</taxon>
        <taxon>Gobiaria</taxon>
        <taxon>Gobiiformes</taxon>
        <taxon>Gobioidei</taxon>
        <taxon>Gobiidae</taxon>
        <taxon>Gobionellinae</taxon>
        <taxon>Mugilogobius</taxon>
    </lineage>
</organism>
<feature type="compositionally biased region" description="Basic residues" evidence="1">
    <location>
        <begin position="50"/>
        <end position="59"/>
    </location>
</feature>
<feature type="compositionally biased region" description="Basic and acidic residues" evidence="1">
    <location>
        <begin position="83"/>
        <end position="95"/>
    </location>
</feature>
<accession>A0AAW0MTN9</accession>
<proteinExistence type="predicted"/>
<evidence type="ECO:0000313" key="2">
    <source>
        <dbReference type="EMBL" id="KAK7884573.1"/>
    </source>
</evidence>
<sequence>MAAASTTIEPEGGKEAERSTKRNREDYRAKSRPIVPDLDLDTVDQESRHKSQKHRKRSGKNQQEEGRSGRSLSRNRAPSWGEKGVDRSQEEESRRTQSVSRNRAPSWDRNTTEEGVWKNPEEGRSSRSLPRNRATSRSTFRTEDGVVLETTEKKRRSKCKEEDLLRNSVKTEENRGSKRISEPFSFLMPRDDQPLSDNESVASFSEMAAAALSDPSCGPKMVAADEKCLKFYTAKSEHQD</sequence>
<feature type="region of interest" description="Disordered" evidence="1">
    <location>
        <begin position="1"/>
        <end position="199"/>
    </location>
</feature>
<name>A0AAW0MTN9_9GOBI</name>
<dbReference type="AlphaFoldDB" id="A0AAW0MTN9"/>
<reference evidence="3" key="1">
    <citation type="submission" date="2024-04" db="EMBL/GenBank/DDBJ databases">
        <title>Salinicola lusitanus LLJ914,a marine bacterium isolated from the Okinawa Trough.</title>
        <authorList>
            <person name="Li J."/>
        </authorList>
    </citation>
    <scope>NUCLEOTIDE SEQUENCE [LARGE SCALE GENOMIC DNA]</scope>
</reference>
<feature type="compositionally biased region" description="Basic and acidic residues" evidence="1">
    <location>
        <begin position="11"/>
        <end position="29"/>
    </location>
</feature>